<comment type="caution">
    <text evidence="1">The sequence shown here is derived from an EMBL/GenBank/DDBJ whole genome shotgun (WGS) entry which is preliminary data.</text>
</comment>
<dbReference type="RefSeq" id="WP_114831018.1">
    <property type="nucleotide sequence ID" value="NZ_QQTO01000034.1"/>
</dbReference>
<dbReference type="OrthoDB" id="7907305at2"/>
<accession>A0A370L223</accession>
<organism evidence="1 2">
    <name type="scientific">Bosea caraganae</name>
    <dbReference type="NCBI Taxonomy" id="2763117"/>
    <lineage>
        <taxon>Bacteria</taxon>
        <taxon>Pseudomonadati</taxon>
        <taxon>Pseudomonadota</taxon>
        <taxon>Alphaproteobacteria</taxon>
        <taxon>Hyphomicrobiales</taxon>
        <taxon>Boseaceae</taxon>
        <taxon>Bosea</taxon>
    </lineage>
</organism>
<name>A0A370L223_9HYPH</name>
<protein>
    <submittedName>
        <fullName evidence="1">Uncharacterized protein</fullName>
    </submittedName>
</protein>
<proteinExistence type="predicted"/>
<dbReference type="Proteomes" id="UP000255207">
    <property type="component" value="Unassembled WGS sequence"/>
</dbReference>
<dbReference type="EMBL" id="QQTP01000011">
    <property type="protein sequence ID" value="RDJ22139.1"/>
    <property type="molecule type" value="Genomic_DNA"/>
</dbReference>
<dbReference type="AlphaFoldDB" id="A0A370L223"/>
<gene>
    <name evidence="1" type="ORF">DWE98_19775</name>
</gene>
<evidence type="ECO:0000313" key="1">
    <source>
        <dbReference type="EMBL" id="RDJ22139.1"/>
    </source>
</evidence>
<reference evidence="2" key="1">
    <citation type="submission" date="2018-07" db="EMBL/GenBank/DDBJ databases">
        <authorList>
            <person name="Safronova V.I."/>
            <person name="Chirak E.R."/>
            <person name="Sazanova A.L."/>
        </authorList>
    </citation>
    <scope>NUCLEOTIDE SEQUENCE [LARGE SCALE GENOMIC DNA]</scope>
    <source>
        <strain evidence="2">RCAM04685</strain>
    </source>
</reference>
<evidence type="ECO:0000313" key="2">
    <source>
        <dbReference type="Proteomes" id="UP000255207"/>
    </source>
</evidence>
<sequence length="105" mass="11361">MPHDPARETEALRAELRQALMSAFCNALHNSQLSPLAVMELTAEAVGAIYQEVVEAHRLDGDCPCGWRPSAEADIETLRAALDSAARPVPVTDLRLVRAAGRAWA</sequence>
<keyword evidence="2" id="KW-1185">Reference proteome</keyword>